<feature type="compositionally biased region" description="Low complexity" evidence="1">
    <location>
        <begin position="326"/>
        <end position="359"/>
    </location>
</feature>
<dbReference type="Proteomes" id="UP000494165">
    <property type="component" value="Unassembled WGS sequence"/>
</dbReference>
<feature type="compositionally biased region" description="Low complexity" evidence="1">
    <location>
        <begin position="368"/>
        <end position="382"/>
    </location>
</feature>
<organism evidence="3 4">
    <name type="scientific">Cloeon dipterum</name>
    <dbReference type="NCBI Taxonomy" id="197152"/>
    <lineage>
        <taxon>Eukaryota</taxon>
        <taxon>Metazoa</taxon>
        <taxon>Ecdysozoa</taxon>
        <taxon>Arthropoda</taxon>
        <taxon>Hexapoda</taxon>
        <taxon>Insecta</taxon>
        <taxon>Pterygota</taxon>
        <taxon>Palaeoptera</taxon>
        <taxon>Ephemeroptera</taxon>
        <taxon>Pisciforma</taxon>
        <taxon>Baetidae</taxon>
        <taxon>Cloeon</taxon>
    </lineage>
</organism>
<evidence type="ECO:0008006" key="5">
    <source>
        <dbReference type="Google" id="ProtNLM"/>
    </source>
</evidence>
<evidence type="ECO:0000256" key="2">
    <source>
        <dbReference type="SAM" id="SignalP"/>
    </source>
</evidence>
<proteinExistence type="predicted"/>
<keyword evidence="4" id="KW-1185">Reference proteome</keyword>
<feature type="region of interest" description="Disordered" evidence="1">
    <location>
        <begin position="312"/>
        <end position="406"/>
    </location>
</feature>
<dbReference type="AlphaFoldDB" id="A0A8S1D9I8"/>
<accession>A0A8S1D9I8</accession>
<comment type="caution">
    <text evidence="3">The sequence shown here is derived from an EMBL/GenBank/DDBJ whole genome shotgun (WGS) entry which is preliminary data.</text>
</comment>
<feature type="signal peptide" evidence="2">
    <location>
        <begin position="1"/>
        <end position="21"/>
    </location>
</feature>
<name>A0A8S1D9I8_9INSE</name>
<reference evidence="3 4" key="1">
    <citation type="submission" date="2020-04" db="EMBL/GenBank/DDBJ databases">
        <authorList>
            <person name="Alioto T."/>
            <person name="Alioto T."/>
            <person name="Gomez Garrido J."/>
        </authorList>
    </citation>
    <scope>NUCLEOTIDE SEQUENCE [LARGE SCALE GENOMIC DNA]</scope>
</reference>
<feature type="region of interest" description="Disordered" evidence="1">
    <location>
        <begin position="242"/>
        <end position="299"/>
    </location>
</feature>
<evidence type="ECO:0000256" key="1">
    <source>
        <dbReference type="SAM" id="MobiDB-lite"/>
    </source>
</evidence>
<evidence type="ECO:0000313" key="3">
    <source>
        <dbReference type="EMBL" id="CAB3380382.1"/>
    </source>
</evidence>
<sequence>MKHFQLLAFFAVCIALAPVTSEPITTPYIPCKELQPLRTLNIQQLGGEWTIKKSYAVSEEASSLAQTIAKPSQQCISQEISQIKGPSLVLSTIDPQFPNNKNSTSCSVNVAQHGLWSCSLRGKDGFDVIVVMGDPNSFLLLASACVSGKYFPGLEKYHPAKFAPVLWLLQKKDSTPLTSDKINVIDQRAQQILQRPPIQQDIYCLNDRFNGDGKPLSNQDLNDFDNKDIGINRPNGNGFPNANNNGHLPVPGGNRNTSPHFGPQGGSTVLKPGNNPQTGVDYAQPGNTGALQSKKPHPPEVQKVIDSINNWFKDPFNKKNNGNRLPGHNNGNGDFDPNNGNRRPGHNNGNGDFDPNNGNRRPGHNDGNENFPNNGNFNFRFGEGQEEKTEAPETDEAISEATAATPLVEATTIKATTRANNGRRF</sequence>
<protein>
    <recommendedName>
        <fullName evidence="5">Peptidase S1 domain-containing protein</fullName>
    </recommendedName>
</protein>
<gene>
    <name evidence="3" type="ORF">CLODIP_2_CD10586</name>
</gene>
<dbReference type="EMBL" id="CADEPI010000206">
    <property type="protein sequence ID" value="CAB3380382.1"/>
    <property type="molecule type" value="Genomic_DNA"/>
</dbReference>
<keyword evidence="2" id="KW-0732">Signal</keyword>
<feature type="chain" id="PRO_5035885306" description="Peptidase S1 domain-containing protein" evidence="2">
    <location>
        <begin position="22"/>
        <end position="425"/>
    </location>
</feature>
<evidence type="ECO:0000313" key="4">
    <source>
        <dbReference type="Proteomes" id="UP000494165"/>
    </source>
</evidence>